<proteinExistence type="predicted"/>
<dbReference type="SMART" id="SM00729">
    <property type="entry name" value="Elp3"/>
    <property type="match status" value="1"/>
</dbReference>
<dbReference type="PANTHER" id="PTHR43409:SF7">
    <property type="entry name" value="BLL1977 PROTEIN"/>
    <property type="match status" value="1"/>
</dbReference>
<dbReference type="GO" id="GO:0046872">
    <property type="term" value="F:metal ion binding"/>
    <property type="evidence" value="ECO:0007669"/>
    <property type="project" value="UniProtKB-KW"/>
</dbReference>
<protein>
    <recommendedName>
        <fullName evidence="6">Elp3/MiaA/NifB-like radical SAM core domain-containing protein</fullName>
    </recommendedName>
</protein>
<reference evidence="7 8" key="1">
    <citation type="journal article" date="2016" name="Nat. Commun.">
        <title>Thousands of microbial genomes shed light on interconnected biogeochemical processes in an aquifer system.</title>
        <authorList>
            <person name="Anantharaman K."/>
            <person name="Brown C.T."/>
            <person name="Hug L.A."/>
            <person name="Sharon I."/>
            <person name="Castelle C.J."/>
            <person name="Probst A.J."/>
            <person name="Thomas B.C."/>
            <person name="Singh A."/>
            <person name="Wilkins M.J."/>
            <person name="Karaoz U."/>
            <person name="Brodie E.L."/>
            <person name="Williams K.H."/>
            <person name="Hubbard S.S."/>
            <person name="Banfield J.F."/>
        </authorList>
    </citation>
    <scope>NUCLEOTIDE SEQUENCE [LARGE SCALE GENOMIC DNA]</scope>
</reference>
<dbReference type="GO" id="GO:0051536">
    <property type="term" value="F:iron-sulfur cluster binding"/>
    <property type="evidence" value="ECO:0007669"/>
    <property type="project" value="UniProtKB-KW"/>
</dbReference>
<evidence type="ECO:0000256" key="3">
    <source>
        <dbReference type="ARBA" id="ARBA00022723"/>
    </source>
</evidence>
<organism evidence="7 8">
    <name type="scientific">candidate division WOR-1 bacterium RIFCSPLOWO2_12_FULL_45_9</name>
    <dbReference type="NCBI Taxonomy" id="1802568"/>
    <lineage>
        <taxon>Bacteria</taxon>
        <taxon>Bacillati</taxon>
        <taxon>Saganbacteria</taxon>
    </lineage>
</organism>
<keyword evidence="2" id="KW-0949">S-adenosyl-L-methionine</keyword>
<evidence type="ECO:0000256" key="2">
    <source>
        <dbReference type="ARBA" id="ARBA00022691"/>
    </source>
</evidence>
<keyword evidence="4" id="KW-0408">Iron</keyword>
<keyword evidence="5" id="KW-0411">Iron-sulfur</keyword>
<dbReference type="AlphaFoldDB" id="A0A1F4RI43"/>
<dbReference type="Proteomes" id="UP000179095">
    <property type="component" value="Unassembled WGS sequence"/>
</dbReference>
<comment type="caution">
    <text evidence="7">The sequence shown here is derived from an EMBL/GenBank/DDBJ whole genome shotgun (WGS) entry which is preliminary data.</text>
</comment>
<dbReference type="STRING" id="1802568.A3F86_03565"/>
<dbReference type="SUPFAM" id="SSF102114">
    <property type="entry name" value="Radical SAM enzymes"/>
    <property type="match status" value="1"/>
</dbReference>
<evidence type="ECO:0000313" key="7">
    <source>
        <dbReference type="EMBL" id="OGC07857.1"/>
    </source>
</evidence>
<dbReference type="InterPro" id="IPR006638">
    <property type="entry name" value="Elp3/MiaA/NifB-like_rSAM"/>
</dbReference>
<dbReference type="GO" id="GO:0005829">
    <property type="term" value="C:cytosol"/>
    <property type="evidence" value="ECO:0007669"/>
    <property type="project" value="TreeGrafter"/>
</dbReference>
<dbReference type="PANTHER" id="PTHR43409">
    <property type="entry name" value="ANAEROBIC MAGNESIUM-PROTOPORPHYRIN IX MONOMETHYL ESTER CYCLASE-RELATED"/>
    <property type="match status" value="1"/>
</dbReference>
<dbReference type="GO" id="GO:0003824">
    <property type="term" value="F:catalytic activity"/>
    <property type="evidence" value="ECO:0007669"/>
    <property type="project" value="InterPro"/>
</dbReference>
<evidence type="ECO:0000256" key="1">
    <source>
        <dbReference type="ARBA" id="ARBA00001966"/>
    </source>
</evidence>
<keyword evidence="3" id="KW-0479">Metal-binding</keyword>
<dbReference type="SFLD" id="SFLDG01082">
    <property type="entry name" value="B12-binding_domain_containing"/>
    <property type="match status" value="1"/>
</dbReference>
<accession>A0A1F4RI43</accession>
<comment type="cofactor">
    <cofactor evidence="1">
        <name>[4Fe-4S] cluster</name>
        <dbReference type="ChEBI" id="CHEBI:49883"/>
    </cofactor>
</comment>
<feature type="domain" description="Elp3/MiaA/NifB-like radical SAM core" evidence="6">
    <location>
        <begin position="184"/>
        <end position="402"/>
    </location>
</feature>
<dbReference type="SFLD" id="SFLDS00029">
    <property type="entry name" value="Radical_SAM"/>
    <property type="match status" value="1"/>
</dbReference>
<gene>
    <name evidence="7" type="ORF">A3F86_03565</name>
</gene>
<evidence type="ECO:0000256" key="4">
    <source>
        <dbReference type="ARBA" id="ARBA00023004"/>
    </source>
</evidence>
<dbReference type="InterPro" id="IPR007197">
    <property type="entry name" value="rSAM"/>
</dbReference>
<evidence type="ECO:0000259" key="6">
    <source>
        <dbReference type="SMART" id="SM00729"/>
    </source>
</evidence>
<dbReference type="InterPro" id="IPR058240">
    <property type="entry name" value="rSAM_sf"/>
</dbReference>
<dbReference type="Gene3D" id="3.40.50.280">
    <property type="entry name" value="Cobalamin-binding domain"/>
    <property type="match status" value="1"/>
</dbReference>
<sequence length="491" mass="55721">MQIVLSNSVSFRNLSRRAHNEPANLLGMHHLINRLGGRSQIELGDVCGPAQLARLVKADGADTCGVSFTTISNDQIADWRQFFSEMREAGVTTIVGGLLPYLATDQFYTELEPDIAVIGEGELVFQAYFDHGASWSALEQLPLYRGVRGSTRIFGYDFQDRHIPRVALSSLGYKREYSLEMFDFIGRPYLQNGCPASCIFCPSDFKVRYKTPRAAIEEIGHLVDERSAVKLDVLGTDFFASSRHAAMTLMALISEYYAGSVEWLFNARPDTFWRMINNERRALELFAGEANGQLKIQQGIESFLPKRRIRLGKDHTPARAEQIPGLVDQTLAWCRENGVVLQASFITVDPESTLDEFEADLREIKKRLEQYPDHFEVVPGSLHNPLQVLPLTVSAKRYDTGQKQFGFAQDIRMRLIFAYIYSQKAKEEDNRLVLEEAGRRREFSQRTIEVVNRLLAVAHKVRSIPMDQLTKIGRPVVLQLMENNLDFFADV</sequence>
<dbReference type="EMBL" id="METQ01000067">
    <property type="protein sequence ID" value="OGC07857.1"/>
    <property type="molecule type" value="Genomic_DNA"/>
</dbReference>
<evidence type="ECO:0000256" key="5">
    <source>
        <dbReference type="ARBA" id="ARBA00023014"/>
    </source>
</evidence>
<name>A0A1F4RI43_UNCSA</name>
<dbReference type="InterPro" id="IPR051198">
    <property type="entry name" value="BchE-like"/>
</dbReference>
<evidence type="ECO:0000313" key="8">
    <source>
        <dbReference type="Proteomes" id="UP000179095"/>
    </source>
</evidence>